<reference evidence="8 9" key="1">
    <citation type="submission" date="2019-03" db="EMBL/GenBank/DDBJ databases">
        <title>Jiella endophytica sp. nov., a novel endophytic bacterium isolated from root of Ficus microcarpa Linn. f.</title>
        <authorList>
            <person name="Tuo L."/>
        </authorList>
    </citation>
    <scope>NUCLEOTIDE SEQUENCE [LARGE SCALE GENOMIC DNA]</scope>
    <source>
        <strain evidence="8 9">CBS5Q-3</strain>
    </source>
</reference>
<dbReference type="Pfam" id="PF00005">
    <property type="entry name" value="ABC_tran"/>
    <property type="match status" value="1"/>
</dbReference>
<evidence type="ECO:0000256" key="1">
    <source>
        <dbReference type="ARBA" id="ARBA00005417"/>
    </source>
</evidence>
<dbReference type="AlphaFoldDB" id="A0A4Y8RNR7"/>
<feature type="domain" description="ABC transporter" evidence="7">
    <location>
        <begin position="3"/>
        <end position="237"/>
    </location>
</feature>
<keyword evidence="3" id="KW-0547">Nucleotide-binding</keyword>
<dbReference type="GO" id="GO:0015419">
    <property type="term" value="F:ABC-type sulfate transporter activity"/>
    <property type="evidence" value="ECO:0007669"/>
    <property type="project" value="InterPro"/>
</dbReference>
<dbReference type="RefSeq" id="WP_134761397.1">
    <property type="nucleotide sequence ID" value="NZ_SOZD01000002.1"/>
</dbReference>
<dbReference type="PROSITE" id="PS50893">
    <property type="entry name" value="ABC_TRANSPORTER_2"/>
    <property type="match status" value="1"/>
</dbReference>
<evidence type="ECO:0000256" key="3">
    <source>
        <dbReference type="ARBA" id="ARBA00022741"/>
    </source>
</evidence>
<proteinExistence type="inferred from homology"/>
<dbReference type="InterPro" id="IPR027417">
    <property type="entry name" value="P-loop_NTPase"/>
</dbReference>
<sequence length="346" mass="38543">MDISVRRLCKEFDRYPALNGVSLEVGSGELIALLGPSGSGKTTLLRLIAGLEFPTSGSIYFGKEDASQKSVQERNVGFVFQHYALFRHMTVIDNISFGLRVRGRRNRPSDAAIRKRASDLLDLIQLPNVANRFPHQLSGGQRQRVALARALAIEPRVLLLDEPFGALDAKVRKELRRWLRELHERTGHTTIFVTHDQEEAMEMSDRVVVMSQGRIEQVGTPDEIYDRPASPFVFSFIGDSGELAVTIDRGEVFLDGRSLGPLAEGLPDGRARMFLRPHDLEITDDPAGAISGEVATVRRHAATRRIEIAVGEKRQRIEVAVPATRGFVPEGTQTFRPVRCRLFPAN</sequence>
<evidence type="ECO:0000259" key="7">
    <source>
        <dbReference type="PROSITE" id="PS50893"/>
    </source>
</evidence>
<name>A0A4Y8RNR7_9HYPH</name>
<dbReference type="CDD" id="cd03296">
    <property type="entry name" value="ABC_CysA_sulfate_importer"/>
    <property type="match status" value="1"/>
</dbReference>
<dbReference type="Proteomes" id="UP000298179">
    <property type="component" value="Unassembled WGS sequence"/>
</dbReference>
<dbReference type="GO" id="GO:0016887">
    <property type="term" value="F:ATP hydrolysis activity"/>
    <property type="evidence" value="ECO:0007669"/>
    <property type="project" value="InterPro"/>
</dbReference>
<gene>
    <name evidence="8" type="ORF">E3C22_07570</name>
</gene>
<protein>
    <submittedName>
        <fullName evidence="8">Sulfate/molybdate ABC transporter ATP-binding protein</fullName>
    </submittedName>
</protein>
<dbReference type="NCBIfam" id="TIGR00968">
    <property type="entry name" value="3a0106s01"/>
    <property type="match status" value="1"/>
</dbReference>
<dbReference type="SMART" id="SM00382">
    <property type="entry name" value="AAA"/>
    <property type="match status" value="1"/>
</dbReference>
<dbReference type="EMBL" id="SOZD01000002">
    <property type="protein sequence ID" value="TFF25229.1"/>
    <property type="molecule type" value="Genomic_DNA"/>
</dbReference>
<evidence type="ECO:0000256" key="5">
    <source>
        <dbReference type="ARBA" id="ARBA00022967"/>
    </source>
</evidence>
<dbReference type="PANTHER" id="PTHR42781">
    <property type="entry name" value="SPERMIDINE/PUTRESCINE IMPORT ATP-BINDING PROTEIN POTA"/>
    <property type="match status" value="1"/>
</dbReference>
<evidence type="ECO:0000256" key="2">
    <source>
        <dbReference type="ARBA" id="ARBA00022448"/>
    </source>
</evidence>
<dbReference type="InterPro" id="IPR005666">
    <property type="entry name" value="Sulph_transpt1"/>
</dbReference>
<dbReference type="GO" id="GO:0043190">
    <property type="term" value="C:ATP-binding cassette (ABC) transporter complex"/>
    <property type="evidence" value="ECO:0007669"/>
    <property type="project" value="InterPro"/>
</dbReference>
<keyword evidence="6" id="KW-0764">Sulfate transport</keyword>
<evidence type="ECO:0000256" key="4">
    <source>
        <dbReference type="ARBA" id="ARBA00022840"/>
    </source>
</evidence>
<dbReference type="FunFam" id="3.40.50.300:FF:000425">
    <property type="entry name" value="Probable ABC transporter, ATP-binding subunit"/>
    <property type="match status" value="1"/>
</dbReference>
<organism evidence="8 9">
    <name type="scientific">Jiella endophytica</name>
    <dbReference type="NCBI Taxonomy" id="2558362"/>
    <lineage>
        <taxon>Bacteria</taxon>
        <taxon>Pseudomonadati</taxon>
        <taxon>Pseudomonadota</taxon>
        <taxon>Alphaproteobacteria</taxon>
        <taxon>Hyphomicrobiales</taxon>
        <taxon>Aurantimonadaceae</taxon>
        <taxon>Jiella</taxon>
    </lineage>
</organism>
<evidence type="ECO:0000313" key="9">
    <source>
        <dbReference type="Proteomes" id="UP000298179"/>
    </source>
</evidence>
<dbReference type="InterPro" id="IPR050093">
    <property type="entry name" value="ABC_SmlMolc_Importer"/>
</dbReference>
<dbReference type="OrthoDB" id="9802264at2"/>
<dbReference type="GO" id="GO:0015697">
    <property type="term" value="P:quaternary ammonium group transport"/>
    <property type="evidence" value="ECO:0007669"/>
    <property type="project" value="UniProtKB-ARBA"/>
</dbReference>
<dbReference type="PROSITE" id="PS00211">
    <property type="entry name" value="ABC_TRANSPORTER_1"/>
    <property type="match status" value="1"/>
</dbReference>
<dbReference type="GO" id="GO:0005524">
    <property type="term" value="F:ATP binding"/>
    <property type="evidence" value="ECO:0007669"/>
    <property type="project" value="UniProtKB-KW"/>
</dbReference>
<dbReference type="InterPro" id="IPR003439">
    <property type="entry name" value="ABC_transporter-like_ATP-bd"/>
</dbReference>
<evidence type="ECO:0000256" key="6">
    <source>
        <dbReference type="ARBA" id="ARBA00023032"/>
    </source>
</evidence>
<comment type="similarity">
    <text evidence="1">Belongs to the ABC transporter superfamily.</text>
</comment>
<dbReference type="Gene3D" id="3.40.50.300">
    <property type="entry name" value="P-loop containing nucleotide triphosphate hydrolases"/>
    <property type="match status" value="1"/>
</dbReference>
<evidence type="ECO:0000313" key="8">
    <source>
        <dbReference type="EMBL" id="TFF25229.1"/>
    </source>
</evidence>
<keyword evidence="4 8" id="KW-0067">ATP-binding</keyword>
<comment type="caution">
    <text evidence="8">The sequence shown here is derived from an EMBL/GenBank/DDBJ whole genome shotgun (WGS) entry which is preliminary data.</text>
</comment>
<dbReference type="SUPFAM" id="SSF52540">
    <property type="entry name" value="P-loop containing nucleoside triphosphate hydrolases"/>
    <property type="match status" value="1"/>
</dbReference>
<keyword evidence="2" id="KW-0813">Transport</keyword>
<dbReference type="InterPro" id="IPR003593">
    <property type="entry name" value="AAA+_ATPase"/>
</dbReference>
<keyword evidence="5" id="KW-1278">Translocase</keyword>
<keyword evidence="9" id="KW-1185">Reference proteome</keyword>
<accession>A0A4Y8RNR7</accession>
<dbReference type="PANTHER" id="PTHR42781:SF4">
    <property type="entry name" value="SPERMIDINE_PUTRESCINE IMPORT ATP-BINDING PROTEIN POTA"/>
    <property type="match status" value="1"/>
</dbReference>
<dbReference type="InterPro" id="IPR017871">
    <property type="entry name" value="ABC_transporter-like_CS"/>
</dbReference>